<dbReference type="EMBL" id="PEXI01000064">
    <property type="protein sequence ID" value="PIU24240.1"/>
    <property type="molecule type" value="Genomic_DNA"/>
</dbReference>
<comment type="caution">
    <text evidence="1">The sequence shown here is derived from an EMBL/GenBank/DDBJ whole genome shotgun (WGS) entry which is preliminary data.</text>
</comment>
<protein>
    <submittedName>
        <fullName evidence="1">Uncharacterized protein</fullName>
    </submittedName>
</protein>
<accession>A0A2M6YC40</accession>
<sequence>MSAKEQRMNETREKREVFPEIVKWLRDNAIHVLAYEVVPGEKEGLKIVGANREAGFKYFIIDFDKGRCYVLANGQLDSNAPADVKAEIERIKFSTW</sequence>
<organism evidence="1 2">
    <name type="scientific">Candidatus Berkelbacteria bacterium CG08_land_8_20_14_0_20_39_8</name>
    <dbReference type="NCBI Taxonomy" id="1974511"/>
    <lineage>
        <taxon>Bacteria</taxon>
        <taxon>Candidatus Berkelbacteria</taxon>
    </lineage>
</organism>
<dbReference type="AlphaFoldDB" id="A0A2M6YC40"/>
<name>A0A2M6YC40_9BACT</name>
<evidence type="ECO:0000313" key="1">
    <source>
        <dbReference type="EMBL" id="PIU24240.1"/>
    </source>
</evidence>
<reference evidence="2" key="1">
    <citation type="submission" date="2017-09" db="EMBL/GenBank/DDBJ databases">
        <title>Depth-based differentiation of microbial function through sediment-hosted aquifers and enrichment of novel symbionts in the deep terrestrial subsurface.</title>
        <authorList>
            <person name="Probst A.J."/>
            <person name="Ladd B."/>
            <person name="Jarett J.K."/>
            <person name="Geller-Mcgrath D.E."/>
            <person name="Sieber C.M.K."/>
            <person name="Emerson J.B."/>
            <person name="Anantharaman K."/>
            <person name="Thomas B.C."/>
            <person name="Malmstrom R."/>
            <person name="Stieglmeier M."/>
            <person name="Klingl A."/>
            <person name="Woyke T."/>
            <person name="Ryan C.M."/>
            <person name="Banfield J.F."/>
        </authorList>
    </citation>
    <scope>NUCLEOTIDE SEQUENCE [LARGE SCALE GENOMIC DNA]</scope>
</reference>
<evidence type="ECO:0000313" key="2">
    <source>
        <dbReference type="Proteomes" id="UP000229896"/>
    </source>
</evidence>
<dbReference type="Proteomes" id="UP000229896">
    <property type="component" value="Unassembled WGS sequence"/>
</dbReference>
<gene>
    <name evidence="1" type="ORF">COT12_02035</name>
</gene>
<proteinExistence type="predicted"/>